<evidence type="ECO:0000256" key="1">
    <source>
        <dbReference type="SAM" id="MobiDB-lite"/>
    </source>
</evidence>
<dbReference type="AlphaFoldDB" id="Q5C7D6"/>
<organism evidence="2">
    <name type="scientific">Schistosoma japonicum</name>
    <name type="common">Blood fluke</name>
    <dbReference type="NCBI Taxonomy" id="6182"/>
    <lineage>
        <taxon>Eukaryota</taxon>
        <taxon>Metazoa</taxon>
        <taxon>Spiralia</taxon>
        <taxon>Lophotrochozoa</taxon>
        <taxon>Platyhelminthes</taxon>
        <taxon>Trematoda</taxon>
        <taxon>Digenea</taxon>
        <taxon>Strigeidida</taxon>
        <taxon>Schistosomatoidea</taxon>
        <taxon>Schistosomatidae</taxon>
        <taxon>Schistosoma</taxon>
    </lineage>
</organism>
<reference evidence="2" key="1">
    <citation type="journal article" date="2006" name="PLoS Pathog.">
        <title>New perspectives on host-parasite interplay by comparative transcriptomic and proteomic analyses of Schistosoma japonicum.</title>
        <authorList>
            <person name="Liu F."/>
            <person name="Lu J."/>
            <person name="Hu W."/>
            <person name="Wang S.Y."/>
            <person name="Cui S.J."/>
            <person name="Chi M."/>
            <person name="Yan Q."/>
            <person name="Wang X.R."/>
            <person name="Song H.D."/>
            <person name="Xu X.N."/>
            <person name="Wang J.J."/>
            <person name="Zhang X.L."/>
            <person name="Zhang X."/>
            <person name="Wang Z.Q."/>
            <person name="Xue C.L."/>
            <person name="Brindley P.J."/>
            <person name="McManus D.P."/>
            <person name="Yang P.Y."/>
            <person name="Feng Z."/>
            <person name="Chen Z."/>
            <person name="Han Z.G."/>
        </authorList>
    </citation>
    <scope>NUCLEOTIDE SEQUENCE</scope>
</reference>
<feature type="non-terminal residue" evidence="2">
    <location>
        <position position="104"/>
    </location>
</feature>
<feature type="non-terminal residue" evidence="2">
    <location>
        <position position="1"/>
    </location>
</feature>
<sequence>GKKKRGFLKKNPREKGPPPKNGKKKFLPKGGGFKNKKGGKKKNQPKFGVTKNLGGPRGVKIPPLKKKIFPGKPQRGEIFKGGGLKKFPHTRGGGTNPPGFKKKG</sequence>
<accession>Q5C7D6</accession>
<dbReference type="EMBL" id="AY808549">
    <property type="protein sequence ID" value="AAX24438.2"/>
    <property type="molecule type" value="mRNA"/>
</dbReference>
<protein>
    <submittedName>
        <fullName evidence="2">SJCHGC08057 protein</fullName>
    </submittedName>
</protein>
<name>Q5C7D6_SCHJA</name>
<feature type="compositionally biased region" description="Basic residues" evidence="1">
    <location>
        <begin position="1"/>
        <end position="10"/>
    </location>
</feature>
<proteinExistence type="evidence at transcript level"/>
<feature type="region of interest" description="Disordered" evidence="1">
    <location>
        <begin position="1"/>
        <end position="104"/>
    </location>
</feature>
<evidence type="ECO:0000313" key="2">
    <source>
        <dbReference type="EMBL" id="AAX24438.2"/>
    </source>
</evidence>
<feature type="compositionally biased region" description="Basic residues" evidence="1">
    <location>
        <begin position="34"/>
        <end position="44"/>
    </location>
</feature>